<proteinExistence type="inferred from homology"/>
<sequence length="1153" mass="130819">MQILPKATRNIYANAIPTALSLALNEYILANDQKPHLLVCESAQVALQLYDELCFLLPQKTILHFADLEILPFDYFSASEDVISSRLNTLNQIQNNPNSIIIASVNTLTKYLPPKSFLHANAFMIKKGDKLDLTLKKRQLETTGYQNVTQVISRGEFSVRGSILDIFPMGSDDAYRIDLFDDEVDSIRCIDVETQRSHSPIDEVNILPTQEFVLDKKTLDQFALNWYEFIPHADTQNQVYQSIMKGQMISGIEFYLPLFFERVNTLFDYLPQDTIIHSIYNCQLSLEKYHTDILTRHDQLAHDRERPILQPEQVFLSPAAFNGLIKDFTHIKWLSQDKTKANNLEVEALPDIHVHYQYKEPYQKLLDLLTNTSFNKVIFCAESPGRKALMYENLSKLGLTLDTYVNFSDALESGSARSITVAPFTQGIITRNKNHKTLIVTEFDLFANHSAINLRTRIKQKNEAIPTVALKDLSELSLGSPVVHIEHGIARFDGLTKLDFGTQDTEFLTLKFKNDEKLYVPIYALHLVSRYSGTELENAPISKLGTDTWQKEKEKAAKKINDVAADLLAIYAERALKQGYGNIFHEKDYLAFCEGFPFEETPDQAIAINDVIKDMISDKPMDRLVCGDVGFGKTEVAMRAAFIAASNNKQVAVLAPTTLLAQQHFDNFSDRFSEMGGSVEVLSRFKTTKEQNDAIKQINDGNIDIVIGTHKLLSEKIKFHNLGLLIIDEEHRFGVTHKEKMKAMRANIDILTMTATPIPRTLNMAFSNIRDLSVIATAPAKRLSVKTFVRQYNSGIVKEAVMREALRGGQAYYLHNSVSTIYHKAEELQKLFPDIKIAVAHGQMRERELEKIMFEFQQNRYQILVCTTIIETGIDIANANTIVIERADNFGLAQLHQLRGRVGRSHHQAYAYLLTPPEASLAKDAKKRLEAILETESLGGGYMLANHDLEIRGAGEMLGKEQSGNMQGIGFNLYMDLLQKTISALQKGETFDATKINQSFQLDAQIELRIPTLFPEEYIYDVHTRLGLYKRISSAETHDELDRIKVEVIDRFGLLPEHAQYLFDITHLKLSATHLGIHKIEMHSSGGKIGFNTPLEFDPIHLITLVQMQPQDFQLSQDQKLVIKKALPQAQERIAFISAFMDKLQSKIKQTRH</sequence>
<dbReference type="SUPFAM" id="SSF141259">
    <property type="entry name" value="CarD-like"/>
    <property type="match status" value="1"/>
</dbReference>
<comment type="subcellular location">
    <subcellularLocation>
        <location evidence="1 13">Cytoplasm</location>
    </subcellularLocation>
</comment>
<evidence type="ECO:0000256" key="9">
    <source>
        <dbReference type="ARBA" id="ARBA00023204"/>
    </source>
</evidence>
<dbReference type="Gene3D" id="2.40.10.170">
    <property type="match status" value="1"/>
</dbReference>
<dbReference type="EC" id="3.6.4.-" evidence="13"/>
<dbReference type="GO" id="GO:0005737">
    <property type="term" value="C:cytoplasm"/>
    <property type="evidence" value="ECO:0007669"/>
    <property type="project" value="UniProtKB-SubCell"/>
</dbReference>
<keyword evidence="5 13" id="KW-0378">Hydrolase</keyword>
<dbReference type="CDD" id="cd17991">
    <property type="entry name" value="DEXHc_TRCF"/>
    <property type="match status" value="1"/>
</dbReference>
<evidence type="ECO:0000256" key="4">
    <source>
        <dbReference type="ARBA" id="ARBA00022763"/>
    </source>
</evidence>
<evidence type="ECO:0000313" key="17">
    <source>
        <dbReference type="Proteomes" id="UP000636949"/>
    </source>
</evidence>
<keyword evidence="3 13" id="KW-0547">Nucleotide-binding</keyword>
<dbReference type="Pfam" id="PF02559">
    <property type="entry name" value="CarD_TRCF_RID"/>
    <property type="match status" value="1"/>
</dbReference>
<comment type="similarity">
    <text evidence="10 13">In the N-terminal section; belongs to the UvrB family.</text>
</comment>
<dbReference type="InterPro" id="IPR011545">
    <property type="entry name" value="DEAD/DEAH_box_helicase_dom"/>
</dbReference>
<dbReference type="FunFam" id="3.40.50.300:FF:000546">
    <property type="entry name" value="Transcription-repair-coupling factor"/>
    <property type="match status" value="1"/>
</dbReference>
<evidence type="ECO:0000256" key="12">
    <source>
        <dbReference type="ARBA" id="ARBA00070128"/>
    </source>
</evidence>
<evidence type="ECO:0000256" key="13">
    <source>
        <dbReference type="HAMAP-Rule" id="MF_00969"/>
    </source>
</evidence>
<dbReference type="Gene3D" id="3.40.50.300">
    <property type="entry name" value="P-loop containing nucleotide triphosphate hydrolases"/>
    <property type="match status" value="2"/>
</dbReference>
<dbReference type="AlphaFoldDB" id="A0A8J2Z6W4"/>
<dbReference type="HAMAP" id="MF_00969">
    <property type="entry name" value="TRCF"/>
    <property type="match status" value="1"/>
</dbReference>
<keyword evidence="17" id="KW-1185">Reference proteome</keyword>
<dbReference type="PROSITE" id="PS51194">
    <property type="entry name" value="HELICASE_CTER"/>
    <property type="match status" value="1"/>
</dbReference>
<evidence type="ECO:0000256" key="8">
    <source>
        <dbReference type="ARBA" id="ARBA00023125"/>
    </source>
</evidence>
<evidence type="ECO:0000256" key="3">
    <source>
        <dbReference type="ARBA" id="ARBA00022741"/>
    </source>
</evidence>
<dbReference type="InterPro" id="IPR027417">
    <property type="entry name" value="P-loop_NTPase"/>
</dbReference>
<dbReference type="GO" id="GO:0003684">
    <property type="term" value="F:damaged DNA binding"/>
    <property type="evidence" value="ECO:0007669"/>
    <property type="project" value="InterPro"/>
</dbReference>
<keyword evidence="8 13" id="KW-0238">DNA-binding</keyword>
<dbReference type="PANTHER" id="PTHR47964:SF1">
    <property type="entry name" value="ATP-DEPENDENT DNA HELICASE HOMOLOG RECG, CHLOROPLASTIC"/>
    <property type="match status" value="1"/>
</dbReference>
<dbReference type="Pfam" id="PF00271">
    <property type="entry name" value="Helicase_C"/>
    <property type="match status" value="1"/>
</dbReference>
<evidence type="ECO:0000259" key="14">
    <source>
        <dbReference type="PROSITE" id="PS51192"/>
    </source>
</evidence>
<keyword evidence="6" id="KW-0347">Helicase</keyword>
<dbReference type="InterPro" id="IPR047112">
    <property type="entry name" value="RecG/Mfd"/>
</dbReference>
<evidence type="ECO:0000313" key="16">
    <source>
        <dbReference type="EMBL" id="GGG06872.1"/>
    </source>
</evidence>
<keyword evidence="4 13" id="KW-0227">DNA damage</keyword>
<dbReference type="Gene3D" id="3.90.1150.50">
    <property type="entry name" value="Transcription-repair-coupling factor, D7 domain"/>
    <property type="match status" value="1"/>
</dbReference>
<comment type="function">
    <text evidence="13">Couples transcription and DNA repair by recognizing RNA polymerase (RNAP) stalled at DNA lesions. Mediates ATP-dependent release of RNAP and its truncated transcript from the DNA, and recruitment of nucleotide excision repair machinery to the damaged site.</text>
</comment>
<keyword evidence="9 13" id="KW-0234">DNA repair</keyword>
<protein>
    <recommendedName>
        <fullName evidence="12 13">Transcription-repair-coupling factor</fullName>
        <shortName evidence="13">TRCF</shortName>
        <ecNumber evidence="13">3.6.4.-</ecNumber>
    </recommendedName>
</protein>
<feature type="domain" description="Helicase ATP-binding" evidence="14">
    <location>
        <begin position="614"/>
        <end position="775"/>
    </location>
</feature>
<dbReference type="Gene3D" id="3.40.50.11180">
    <property type="match status" value="1"/>
</dbReference>
<keyword evidence="2 13" id="KW-0963">Cytoplasm</keyword>
<dbReference type="SUPFAM" id="SSF52540">
    <property type="entry name" value="P-loop containing nucleoside triphosphate hydrolases"/>
    <property type="match status" value="4"/>
</dbReference>
<dbReference type="Pfam" id="PF17757">
    <property type="entry name" value="UvrB_inter"/>
    <property type="match status" value="1"/>
</dbReference>
<dbReference type="PANTHER" id="PTHR47964">
    <property type="entry name" value="ATP-DEPENDENT DNA HELICASE HOMOLOG RECG, CHLOROPLASTIC"/>
    <property type="match status" value="1"/>
</dbReference>
<dbReference type="PROSITE" id="PS51192">
    <property type="entry name" value="HELICASE_ATP_BIND_1"/>
    <property type="match status" value="1"/>
</dbReference>
<dbReference type="SMART" id="SM00490">
    <property type="entry name" value="HELICc"/>
    <property type="match status" value="1"/>
</dbReference>
<dbReference type="GO" id="GO:0003678">
    <property type="term" value="F:DNA helicase activity"/>
    <property type="evidence" value="ECO:0007669"/>
    <property type="project" value="TreeGrafter"/>
</dbReference>
<dbReference type="GO" id="GO:0006355">
    <property type="term" value="P:regulation of DNA-templated transcription"/>
    <property type="evidence" value="ECO:0007669"/>
    <property type="project" value="UniProtKB-UniRule"/>
</dbReference>
<dbReference type="InterPro" id="IPR014001">
    <property type="entry name" value="Helicase_ATP-bd"/>
</dbReference>
<organism evidence="16 17">
    <name type="scientific">Cysteiniphilum litorale</name>
    <dbReference type="NCBI Taxonomy" id="2056700"/>
    <lineage>
        <taxon>Bacteria</taxon>
        <taxon>Pseudomonadati</taxon>
        <taxon>Pseudomonadota</taxon>
        <taxon>Gammaproteobacteria</taxon>
        <taxon>Thiotrichales</taxon>
        <taxon>Fastidiosibacteraceae</taxon>
        <taxon>Cysteiniphilum</taxon>
    </lineage>
</organism>
<evidence type="ECO:0000256" key="1">
    <source>
        <dbReference type="ARBA" id="ARBA00004496"/>
    </source>
</evidence>
<dbReference type="InterPro" id="IPR005118">
    <property type="entry name" value="TRCF_C"/>
</dbReference>
<dbReference type="Proteomes" id="UP000636949">
    <property type="component" value="Unassembled WGS sequence"/>
</dbReference>
<dbReference type="Pfam" id="PF00270">
    <property type="entry name" value="DEAD"/>
    <property type="match status" value="1"/>
</dbReference>
<dbReference type="GO" id="GO:0005524">
    <property type="term" value="F:ATP binding"/>
    <property type="evidence" value="ECO:0007669"/>
    <property type="project" value="UniProtKB-UniRule"/>
</dbReference>
<evidence type="ECO:0000256" key="2">
    <source>
        <dbReference type="ARBA" id="ARBA00022490"/>
    </source>
</evidence>
<evidence type="ECO:0000256" key="6">
    <source>
        <dbReference type="ARBA" id="ARBA00022806"/>
    </source>
</evidence>
<dbReference type="SMART" id="SM00982">
    <property type="entry name" value="TRCF"/>
    <property type="match status" value="1"/>
</dbReference>
<dbReference type="InterPro" id="IPR004576">
    <property type="entry name" value="Mfd"/>
</dbReference>
<comment type="caution">
    <text evidence="16">The sequence shown here is derived from an EMBL/GenBank/DDBJ whole genome shotgun (WGS) entry which is preliminary data.</text>
</comment>
<evidence type="ECO:0000256" key="11">
    <source>
        <dbReference type="ARBA" id="ARBA00061399"/>
    </source>
</evidence>
<dbReference type="InterPro" id="IPR041471">
    <property type="entry name" value="UvrB_inter"/>
</dbReference>
<dbReference type="SMART" id="SM00487">
    <property type="entry name" value="DEXDc"/>
    <property type="match status" value="1"/>
</dbReference>
<reference evidence="16" key="2">
    <citation type="submission" date="2020-09" db="EMBL/GenBank/DDBJ databases">
        <authorList>
            <person name="Sun Q."/>
            <person name="Zhou Y."/>
        </authorList>
    </citation>
    <scope>NUCLEOTIDE SEQUENCE</scope>
    <source>
        <strain evidence="16">CGMCC 1.15758</strain>
    </source>
</reference>
<dbReference type="EMBL" id="BMJS01000046">
    <property type="protein sequence ID" value="GGG06872.1"/>
    <property type="molecule type" value="Genomic_DNA"/>
</dbReference>
<feature type="domain" description="Helicase C-terminal" evidence="15">
    <location>
        <begin position="788"/>
        <end position="952"/>
    </location>
</feature>
<reference evidence="16" key="1">
    <citation type="journal article" date="2014" name="Int. J. Syst. Evol. Microbiol.">
        <title>Complete genome sequence of Corynebacterium casei LMG S-19264T (=DSM 44701T), isolated from a smear-ripened cheese.</title>
        <authorList>
            <consortium name="US DOE Joint Genome Institute (JGI-PGF)"/>
            <person name="Walter F."/>
            <person name="Albersmeier A."/>
            <person name="Kalinowski J."/>
            <person name="Ruckert C."/>
        </authorList>
    </citation>
    <scope>NUCLEOTIDE SEQUENCE</scope>
    <source>
        <strain evidence="16">CGMCC 1.15758</strain>
    </source>
</reference>
<dbReference type="InterPro" id="IPR048635">
    <property type="entry name" value="MFD_D3"/>
</dbReference>
<dbReference type="RefSeq" id="WP_117003853.1">
    <property type="nucleotide sequence ID" value="NZ_BMJS01000046.1"/>
</dbReference>
<dbReference type="Pfam" id="PF03461">
    <property type="entry name" value="TRCF"/>
    <property type="match status" value="1"/>
</dbReference>
<dbReference type="InterPro" id="IPR003711">
    <property type="entry name" value="CarD-like/TRCF_RID"/>
</dbReference>
<dbReference type="OrthoDB" id="9804325at2"/>
<comment type="similarity">
    <text evidence="11 13">In the C-terminal section; belongs to the helicase family. RecG subfamily.</text>
</comment>
<dbReference type="InterPro" id="IPR037235">
    <property type="entry name" value="TRCF-like_C_D7"/>
</dbReference>
<keyword evidence="7 13" id="KW-0067">ATP-binding</keyword>
<dbReference type="SMART" id="SM01058">
    <property type="entry name" value="CarD_TRCF"/>
    <property type="match status" value="1"/>
</dbReference>
<evidence type="ECO:0000256" key="5">
    <source>
        <dbReference type="ARBA" id="ARBA00022801"/>
    </source>
</evidence>
<evidence type="ECO:0000259" key="15">
    <source>
        <dbReference type="PROSITE" id="PS51194"/>
    </source>
</evidence>
<dbReference type="Gene3D" id="3.30.2060.10">
    <property type="entry name" value="Penicillin-binding protein 1b domain"/>
    <property type="match status" value="1"/>
</dbReference>
<accession>A0A8J2Z6W4</accession>
<name>A0A8J2Z6W4_9GAMM</name>
<dbReference type="InterPro" id="IPR001650">
    <property type="entry name" value="Helicase_C-like"/>
</dbReference>
<dbReference type="SUPFAM" id="SSF143517">
    <property type="entry name" value="TRCF domain-like"/>
    <property type="match status" value="1"/>
</dbReference>
<dbReference type="Gene3D" id="3.40.50.11140">
    <property type="match status" value="1"/>
</dbReference>
<evidence type="ECO:0000256" key="7">
    <source>
        <dbReference type="ARBA" id="ARBA00022840"/>
    </source>
</evidence>
<dbReference type="GO" id="GO:0000716">
    <property type="term" value="P:transcription-coupled nucleotide-excision repair, DNA damage recognition"/>
    <property type="evidence" value="ECO:0007669"/>
    <property type="project" value="UniProtKB-UniRule"/>
</dbReference>
<gene>
    <name evidence="13 16" type="primary">mfd</name>
    <name evidence="16" type="ORF">GCM10010995_25490</name>
</gene>
<dbReference type="Pfam" id="PF21132">
    <property type="entry name" value="MFD_D3"/>
    <property type="match status" value="1"/>
</dbReference>
<dbReference type="FunFam" id="3.40.50.300:FF:000300">
    <property type="entry name" value="Transcription-repair-coupling factor"/>
    <property type="match status" value="1"/>
</dbReference>
<dbReference type="NCBIfam" id="TIGR00580">
    <property type="entry name" value="mfd"/>
    <property type="match status" value="1"/>
</dbReference>
<evidence type="ECO:0000256" key="10">
    <source>
        <dbReference type="ARBA" id="ARBA00061104"/>
    </source>
</evidence>
<dbReference type="InterPro" id="IPR036101">
    <property type="entry name" value="CarD-like/TRCF_RID_sf"/>
</dbReference>
<dbReference type="GO" id="GO:0016787">
    <property type="term" value="F:hydrolase activity"/>
    <property type="evidence" value="ECO:0007669"/>
    <property type="project" value="UniProtKB-KW"/>
</dbReference>